<organism evidence="1 2">
    <name type="scientific">Porphyromonas gingivalis</name>
    <name type="common">Bacteroides gingivalis</name>
    <dbReference type="NCBI Taxonomy" id="837"/>
    <lineage>
        <taxon>Bacteria</taxon>
        <taxon>Pseudomonadati</taxon>
        <taxon>Bacteroidota</taxon>
        <taxon>Bacteroidia</taxon>
        <taxon>Bacteroidales</taxon>
        <taxon>Porphyromonadaceae</taxon>
        <taxon>Porphyromonas</taxon>
    </lineage>
</organism>
<proteinExistence type="predicted"/>
<dbReference type="AlphaFoldDB" id="A0AAE9X8Y1"/>
<protein>
    <submittedName>
        <fullName evidence="1">Uncharacterized protein</fullName>
    </submittedName>
</protein>
<reference evidence="1" key="1">
    <citation type="submission" date="2023-01" db="EMBL/GenBank/DDBJ databases">
        <title>Phages are important unrecognized players in the ecology of the oral pathogen Porphyromonas gingivalis.</title>
        <authorList>
            <person name="Matrishin C.B."/>
            <person name="Kauffman K.M."/>
        </authorList>
    </citation>
    <scope>NUCLEOTIDE SEQUENCE</scope>
    <source>
        <strain evidence="1">HG1691old</strain>
    </source>
</reference>
<dbReference type="EMBL" id="CP116613">
    <property type="protein sequence ID" value="WCG00185.1"/>
    <property type="molecule type" value="Genomic_DNA"/>
</dbReference>
<evidence type="ECO:0000313" key="1">
    <source>
        <dbReference type="EMBL" id="WCG00185.1"/>
    </source>
</evidence>
<accession>A0AAE9X8Y1</accession>
<gene>
    <name evidence="1" type="ORF">NY149_11155</name>
</gene>
<evidence type="ECO:0000313" key="2">
    <source>
        <dbReference type="Proteomes" id="UP001179540"/>
    </source>
</evidence>
<name>A0AAE9X8Y1_PORGN</name>
<sequence length="20" mass="2324">MKKSRAGTKRFSRQFLGILV</sequence>
<dbReference type="Proteomes" id="UP001179540">
    <property type="component" value="Chromosome"/>
</dbReference>